<keyword evidence="4" id="KW-1185">Reference proteome</keyword>
<dbReference type="AlphaFoldDB" id="A0A858R7T0"/>
<dbReference type="Pfam" id="PF02613">
    <property type="entry name" value="Nitrate_red_del"/>
    <property type="match status" value="1"/>
</dbReference>
<dbReference type="InterPro" id="IPR036411">
    <property type="entry name" value="TorD-like_sf"/>
</dbReference>
<dbReference type="InterPro" id="IPR050289">
    <property type="entry name" value="TorD/DmsD_chaperones"/>
</dbReference>
<name>A0A858R7T0_9PROT</name>
<feature type="compositionally biased region" description="Polar residues" evidence="2">
    <location>
        <begin position="1"/>
        <end position="11"/>
    </location>
</feature>
<accession>A0A858R7T0</accession>
<organism evidence="3 4">
    <name type="scientific">Aerophototrophica crusticola</name>
    <dbReference type="NCBI Taxonomy" id="1709002"/>
    <lineage>
        <taxon>Bacteria</taxon>
        <taxon>Pseudomonadati</taxon>
        <taxon>Pseudomonadota</taxon>
        <taxon>Alphaproteobacteria</taxon>
        <taxon>Rhodospirillales</taxon>
        <taxon>Rhodospirillaceae</taxon>
        <taxon>Aerophototrophica</taxon>
    </lineage>
</organism>
<sequence>MPARWSRTSSGPAAFRKKGLGSVSGVPNDRAGSGSQGIALDEADLLRARLWSLLGTLLARPPSAELLSQLSGLSGDASPLGQALSALAAAAAATEERRAEREYHNLFIGVARGELVPYASFYLTGFLNEKPLARLRGDMADLGIARAEGASDPEDHIASISEMMAGLIAGDFAVPLARQNQFFTRHIAPWAGRFFSDLEQAGEAAFYRPLGTVGRLFVEIEAEAYRLAA</sequence>
<reference evidence="3" key="1">
    <citation type="submission" date="2020-04" db="EMBL/GenBank/DDBJ databases">
        <title>A desert anoxygenic phototrophic bacterium fixes CO2 using RubisCO under aerobic conditions.</title>
        <authorList>
            <person name="Tang K."/>
        </authorList>
    </citation>
    <scope>NUCLEOTIDE SEQUENCE [LARGE SCALE GENOMIC DNA]</scope>
    <source>
        <strain evidence="3">MIMtkB3</strain>
    </source>
</reference>
<dbReference type="PANTHER" id="PTHR34227">
    <property type="entry name" value="CHAPERONE PROTEIN YCDY"/>
    <property type="match status" value="1"/>
</dbReference>
<proteinExistence type="predicted"/>
<gene>
    <name evidence="3" type="ORF">HHL28_10590</name>
</gene>
<evidence type="ECO:0000256" key="2">
    <source>
        <dbReference type="SAM" id="MobiDB-lite"/>
    </source>
</evidence>
<evidence type="ECO:0000313" key="3">
    <source>
        <dbReference type="EMBL" id="QJE73480.1"/>
    </source>
</evidence>
<dbReference type="InterPro" id="IPR020945">
    <property type="entry name" value="DMSO/NO3_reduct_chaperone"/>
</dbReference>
<protein>
    <submittedName>
        <fullName evidence="3">Molecular chaperone TorD family protein</fullName>
    </submittedName>
</protein>
<keyword evidence="1" id="KW-0143">Chaperone</keyword>
<evidence type="ECO:0000313" key="4">
    <source>
        <dbReference type="Proteomes" id="UP000501891"/>
    </source>
</evidence>
<dbReference type="KEGG" id="acru:HHL28_10590"/>
<dbReference type="Gene3D" id="1.10.3480.10">
    <property type="entry name" value="TorD-like"/>
    <property type="match status" value="1"/>
</dbReference>
<dbReference type="PANTHER" id="PTHR34227:SF1">
    <property type="entry name" value="DIMETHYL SULFOXIDE REDUCTASE CHAPERONE-RELATED"/>
    <property type="match status" value="1"/>
</dbReference>
<dbReference type="EMBL" id="CP051775">
    <property type="protein sequence ID" value="QJE73480.1"/>
    <property type="molecule type" value="Genomic_DNA"/>
</dbReference>
<dbReference type="SUPFAM" id="SSF89155">
    <property type="entry name" value="TorD-like"/>
    <property type="match status" value="1"/>
</dbReference>
<feature type="region of interest" description="Disordered" evidence="2">
    <location>
        <begin position="1"/>
        <end position="35"/>
    </location>
</feature>
<evidence type="ECO:0000256" key="1">
    <source>
        <dbReference type="ARBA" id="ARBA00023186"/>
    </source>
</evidence>
<dbReference type="Proteomes" id="UP000501891">
    <property type="component" value="Chromosome"/>
</dbReference>